<dbReference type="EMBL" id="BGPR01000707">
    <property type="protein sequence ID" value="GBM32411.1"/>
    <property type="molecule type" value="Genomic_DNA"/>
</dbReference>
<sequence length="178" mass="20225">MFLLFLLKFWYHKVVEKALIYGAAVWCGAFTNAQILKLHSIQRMFLLKLSRSHKTTPTNALNVILGIPPLHAVIKSLVNRFNIWKLRSDLHIELMDPLKLDCYRAIKGNPSNEKIVILEKDFICDYVVYTDGSKIDGNVGFSVCIFERDSLLPAHCNKLNIFNAVFQVELAAIEFAAG</sequence>
<organism evidence="1 2">
    <name type="scientific">Araneus ventricosus</name>
    <name type="common">Orbweaver spider</name>
    <name type="synonym">Epeira ventricosa</name>
    <dbReference type="NCBI Taxonomy" id="182803"/>
    <lineage>
        <taxon>Eukaryota</taxon>
        <taxon>Metazoa</taxon>
        <taxon>Ecdysozoa</taxon>
        <taxon>Arthropoda</taxon>
        <taxon>Chelicerata</taxon>
        <taxon>Arachnida</taxon>
        <taxon>Araneae</taxon>
        <taxon>Araneomorphae</taxon>
        <taxon>Entelegynae</taxon>
        <taxon>Araneoidea</taxon>
        <taxon>Araneidae</taxon>
        <taxon>Araneus</taxon>
    </lineage>
</organism>
<reference evidence="1 2" key="1">
    <citation type="journal article" date="2019" name="Sci. Rep.">
        <title>Orb-weaving spider Araneus ventricosus genome elucidates the spidroin gene catalogue.</title>
        <authorList>
            <person name="Kono N."/>
            <person name="Nakamura H."/>
            <person name="Ohtoshi R."/>
            <person name="Moran D.A.P."/>
            <person name="Shinohara A."/>
            <person name="Yoshida Y."/>
            <person name="Fujiwara M."/>
            <person name="Mori M."/>
            <person name="Tomita M."/>
            <person name="Arakawa K."/>
        </authorList>
    </citation>
    <scope>NUCLEOTIDE SEQUENCE [LARGE SCALE GENOMIC DNA]</scope>
</reference>
<comment type="caution">
    <text evidence="1">The sequence shown here is derived from an EMBL/GenBank/DDBJ whole genome shotgun (WGS) entry which is preliminary data.</text>
</comment>
<proteinExistence type="predicted"/>
<keyword evidence="2" id="KW-1185">Reference proteome</keyword>
<accession>A0A4Y2EU78</accession>
<name>A0A4Y2EU78_ARAVE</name>
<evidence type="ECO:0000313" key="2">
    <source>
        <dbReference type="Proteomes" id="UP000499080"/>
    </source>
</evidence>
<gene>
    <name evidence="1" type="ORF">AVEN_239801_1</name>
</gene>
<protein>
    <recommendedName>
        <fullName evidence="3">RNase H type-1 domain-containing protein</fullName>
    </recommendedName>
</protein>
<dbReference type="AlphaFoldDB" id="A0A4Y2EU78"/>
<evidence type="ECO:0008006" key="3">
    <source>
        <dbReference type="Google" id="ProtNLM"/>
    </source>
</evidence>
<evidence type="ECO:0000313" key="1">
    <source>
        <dbReference type="EMBL" id="GBM32411.1"/>
    </source>
</evidence>
<dbReference type="Proteomes" id="UP000499080">
    <property type="component" value="Unassembled WGS sequence"/>
</dbReference>
<dbReference type="OrthoDB" id="6437652at2759"/>